<feature type="non-terminal residue" evidence="2">
    <location>
        <position position="107"/>
    </location>
</feature>
<evidence type="ECO:0000313" key="2">
    <source>
        <dbReference type="EMBL" id="OLP73420.1"/>
    </source>
</evidence>
<dbReference type="Proteomes" id="UP000186817">
    <property type="component" value="Unassembled WGS sequence"/>
</dbReference>
<comment type="caution">
    <text evidence="2">The sequence shown here is derived from an EMBL/GenBank/DDBJ whole genome shotgun (WGS) entry which is preliminary data.</text>
</comment>
<accession>A0A1Q9BS50</accession>
<reference evidence="2 3" key="1">
    <citation type="submission" date="2016-02" db="EMBL/GenBank/DDBJ databases">
        <title>Genome analysis of coral dinoflagellate symbionts highlights evolutionary adaptations to a symbiotic lifestyle.</title>
        <authorList>
            <person name="Aranda M."/>
            <person name="Li Y."/>
            <person name="Liew Y.J."/>
            <person name="Baumgarten S."/>
            <person name="Simakov O."/>
            <person name="Wilson M."/>
            <person name="Piel J."/>
            <person name="Ashoor H."/>
            <person name="Bougouffa S."/>
            <person name="Bajic V.B."/>
            <person name="Ryu T."/>
            <person name="Ravasi T."/>
            <person name="Bayer T."/>
            <person name="Micklem G."/>
            <person name="Kim H."/>
            <person name="Bhak J."/>
            <person name="Lajeunesse T.C."/>
            <person name="Voolstra C.R."/>
        </authorList>
    </citation>
    <scope>NUCLEOTIDE SEQUENCE [LARGE SCALE GENOMIC DNA]</scope>
    <source>
        <strain evidence="2 3">CCMP2467</strain>
    </source>
</reference>
<feature type="region of interest" description="Disordered" evidence="1">
    <location>
        <begin position="1"/>
        <end position="23"/>
    </location>
</feature>
<evidence type="ECO:0000313" key="3">
    <source>
        <dbReference type="Proteomes" id="UP000186817"/>
    </source>
</evidence>
<dbReference type="OrthoDB" id="407170at2759"/>
<organism evidence="2 3">
    <name type="scientific">Symbiodinium microadriaticum</name>
    <name type="common">Dinoflagellate</name>
    <name type="synonym">Zooxanthella microadriatica</name>
    <dbReference type="NCBI Taxonomy" id="2951"/>
    <lineage>
        <taxon>Eukaryota</taxon>
        <taxon>Sar</taxon>
        <taxon>Alveolata</taxon>
        <taxon>Dinophyceae</taxon>
        <taxon>Suessiales</taxon>
        <taxon>Symbiodiniaceae</taxon>
        <taxon>Symbiodinium</taxon>
    </lineage>
</organism>
<evidence type="ECO:0000256" key="1">
    <source>
        <dbReference type="SAM" id="MobiDB-lite"/>
    </source>
</evidence>
<keyword evidence="3" id="KW-1185">Reference proteome</keyword>
<protein>
    <submittedName>
        <fullName evidence="2">Uncharacterized protein</fullName>
    </submittedName>
</protein>
<gene>
    <name evidence="2" type="ORF">AK812_SmicGene47341</name>
</gene>
<proteinExistence type="predicted"/>
<name>A0A1Q9BS50_SYMMI</name>
<sequence>MRGQDKEPIIGYQANGSQKTKRLTKLTDEEKAGIMEMTSPQDIPREERFGMLKTFLVNQGVGAIEVEEKYTRFVAELRTDKYAPDNAKAKMYKVLKEVVEEHQTGSR</sequence>
<dbReference type="EMBL" id="LSRX01005517">
    <property type="protein sequence ID" value="OLP73420.1"/>
    <property type="molecule type" value="Genomic_DNA"/>
</dbReference>
<dbReference type="AlphaFoldDB" id="A0A1Q9BS50"/>